<evidence type="ECO:0000313" key="1">
    <source>
        <dbReference type="EMBL" id="WCV10622.1"/>
    </source>
</evidence>
<name>A0ACD4PYH6_9CORY</name>
<proteinExistence type="predicted"/>
<reference evidence="1 2" key="4">
    <citation type="journal article" date="2020" name="PLoS ONE">
        <title>Taxonomic classification of strain PO100/5 shows a broader geographic distribution and genetic markers of the recently described Corynebacterium silvaticum.</title>
        <authorList>
            <person name="Viana M.V.C."/>
            <person name="Profeta R."/>
            <person name="da Silva A.L."/>
            <person name="Hurtado R."/>
            <person name="Cerqueira J.C."/>
            <person name="Ribeiro B.F.S."/>
            <person name="Almeida M.O."/>
            <person name="Morais-Rodrigues F."/>
            <person name="Soares S.C."/>
            <person name="Oliveira M."/>
            <person name="Tavares L."/>
            <person name="Figueiredo H."/>
            <person name="Wattam A.R."/>
            <person name="Barh D."/>
            <person name="Ghosh P."/>
            <person name="Silva A."/>
            <person name="Azevedo V."/>
        </authorList>
    </citation>
    <scope>NUCLEOTIDE SEQUENCE [LARGE SCALE GENOMIC DNA]</scope>
    <source>
        <strain evidence="1 2">PO100/5</strain>
    </source>
</reference>
<keyword evidence="2" id="KW-1185">Reference proteome</keyword>
<reference evidence="1 2" key="3">
    <citation type="journal article" date="2020" name="Int. J. Syst. Evol. Microbiol.">
        <title>Corynebacterium silvaticum sp. nov., a unique group of NTTB corynebacteria in wild boar and roe deer.</title>
        <authorList>
            <person name="Dangel A."/>
            <person name="Berger A."/>
            <person name="Rau J."/>
            <person name="Eisenberg T."/>
            <person name="Kampfer P."/>
            <person name="Margos G."/>
            <person name="Contzen M."/>
            <person name="Busse H.J."/>
            <person name="Konrad R."/>
            <person name="Peters M."/>
            <person name="Sting R."/>
            <person name="Sing A."/>
        </authorList>
    </citation>
    <scope>NUCLEOTIDE SEQUENCE [LARGE SCALE GENOMIC DNA]</scope>
    <source>
        <strain evidence="1 2">PO100/5</strain>
    </source>
</reference>
<evidence type="ECO:0000313" key="2">
    <source>
        <dbReference type="Proteomes" id="UP000195652"/>
    </source>
</evidence>
<organism evidence="1 2">
    <name type="scientific">Corynebacterium silvaticum</name>
    <dbReference type="NCBI Taxonomy" id="2320431"/>
    <lineage>
        <taxon>Bacteria</taxon>
        <taxon>Bacillati</taxon>
        <taxon>Actinomycetota</taxon>
        <taxon>Actinomycetes</taxon>
        <taxon>Mycobacteriales</taxon>
        <taxon>Corynebacteriaceae</taxon>
        <taxon>Corynebacterium</taxon>
    </lineage>
</organism>
<protein>
    <submittedName>
        <fullName evidence="1">Uncharacterized protein</fullName>
    </submittedName>
</protein>
<reference evidence="1 2" key="2">
    <citation type="journal article" date="2020" name="Antonie Van Leeuwenhoek">
        <title>Phylogenomic characterisation of a novel corynebacterial species pathogenic to animals.</title>
        <authorList>
            <person name="Moller J."/>
            <person name="Musella L."/>
            <person name="Melnikov V."/>
            <person name="Geissdorfer W."/>
            <person name="Burkovski A."/>
            <person name="Sangal V."/>
        </authorList>
    </citation>
    <scope>NUCLEOTIDE SEQUENCE [LARGE SCALE GENOMIC DNA]</scope>
    <source>
        <strain evidence="1 2">PO100/5</strain>
    </source>
</reference>
<sequence>MSLDDFEENRQVSCVYKTLILVRGYLGLVKTIRVPLRWTMGYAVEVSQPVDIKLVFPLNILAGRVLVSFLKADQHFFLFAVVVAASNSAWFLGKPVVGENYGGDGLCHSGVQALLCVAWVYVGIEKLMQRGIMVLNITYLVLGALLLGWAVYRLLKDRRRQYSGMILLVSIFFLDRFDQRAF</sequence>
<dbReference type="Proteomes" id="UP000195652">
    <property type="component" value="Chromosome"/>
</dbReference>
<reference evidence="1 2" key="1">
    <citation type="journal article" date="2014" name="BMC Vet. Res.">
        <title>First report of Corynebacterium pseudotuberculosis from caseous lymphadenitis lesions in Black Alentejano pig (Sus scrofa domesticus).</title>
        <authorList>
            <person name="Oliveira M."/>
            <person name="Barroco C."/>
            <person name="Mottola C."/>
            <person name="Santos R."/>
            <person name="Lemsaddek A."/>
            <person name="Tavares L."/>
            <person name="Semedo-Lemsaddek T."/>
        </authorList>
    </citation>
    <scope>NUCLEOTIDE SEQUENCE [LARGE SCALE GENOMIC DNA]</scope>
    <source>
        <strain evidence="1 2">PO100/5</strain>
    </source>
</reference>
<gene>
    <name evidence="1" type="ORF">CBE74_13005</name>
</gene>
<accession>A0ACD4PYH6</accession>
<dbReference type="EMBL" id="CP021417">
    <property type="protein sequence ID" value="WCV10622.1"/>
    <property type="molecule type" value="Genomic_DNA"/>
</dbReference>